<evidence type="ECO:0000256" key="8">
    <source>
        <dbReference type="ARBA" id="ARBA00025046"/>
    </source>
</evidence>
<dbReference type="RefSeq" id="WP_379532843.1">
    <property type="nucleotide sequence ID" value="NZ_JBHSBI010000024.1"/>
</dbReference>
<evidence type="ECO:0000256" key="12">
    <source>
        <dbReference type="ARBA" id="ARBA00047973"/>
    </source>
</evidence>
<evidence type="ECO:0000256" key="1">
    <source>
        <dbReference type="ARBA" id="ARBA00001342"/>
    </source>
</evidence>
<dbReference type="CDD" id="cd16841">
    <property type="entry name" value="RraA_family"/>
    <property type="match status" value="1"/>
</dbReference>
<evidence type="ECO:0000313" key="14">
    <source>
        <dbReference type="Proteomes" id="UP001595851"/>
    </source>
</evidence>
<dbReference type="EC" id="4.1.3.17" evidence="5"/>
<evidence type="ECO:0000256" key="4">
    <source>
        <dbReference type="ARBA" id="ARBA00011233"/>
    </source>
</evidence>
<dbReference type="EMBL" id="JBHSBI010000024">
    <property type="protein sequence ID" value="MFC4012956.1"/>
    <property type="molecule type" value="Genomic_DNA"/>
</dbReference>
<dbReference type="PANTHER" id="PTHR33254">
    <property type="entry name" value="4-HYDROXY-4-METHYL-2-OXOGLUTARATE ALDOLASE 3-RELATED"/>
    <property type="match status" value="1"/>
</dbReference>
<name>A0ABV8GJK6_9ACTN</name>
<comment type="cofactor">
    <cofactor evidence="2">
        <name>a divalent metal cation</name>
        <dbReference type="ChEBI" id="CHEBI:60240"/>
    </cofactor>
</comment>
<gene>
    <name evidence="13" type="ORF">ACFOY2_37410</name>
</gene>
<dbReference type="InterPro" id="IPR005493">
    <property type="entry name" value="RraA/RraA-like"/>
</dbReference>
<evidence type="ECO:0000256" key="2">
    <source>
        <dbReference type="ARBA" id="ARBA00001968"/>
    </source>
</evidence>
<dbReference type="PANTHER" id="PTHR33254:SF4">
    <property type="entry name" value="4-HYDROXY-4-METHYL-2-OXOGLUTARATE ALDOLASE 3-RELATED"/>
    <property type="match status" value="1"/>
</dbReference>
<dbReference type="Proteomes" id="UP001595851">
    <property type="component" value="Unassembled WGS sequence"/>
</dbReference>
<dbReference type="NCBIfam" id="NF004850">
    <property type="entry name" value="PRK06201.1"/>
    <property type="match status" value="1"/>
</dbReference>
<comment type="catalytic activity">
    <reaction evidence="1">
        <text>4-hydroxy-4-methyl-2-oxoglutarate = 2 pyruvate</text>
        <dbReference type="Rhea" id="RHEA:22748"/>
        <dbReference type="ChEBI" id="CHEBI:15361"/>
        <dbReference type="ChEBI" id="CHEBI:58276"/>
        <dbReference type="EC" id="4.1.3.17"/>
    </reaction>
</comment>
<comment type="function">
    <text evidence="8">Catalyzes the aldol cleavage of 4-hydroxy-4-methyl-2-oxoglutarate (HMG) into 2 molecules of pyruvate. Also contains a secondary oxaloacetate (OAA) decarboxylase activity due to the common pyruvate enolate transition state formed following C-C bond cleavage in the retro-aldol and decarboxylation reactions.</text>
</comment>
<dbReference type="InterPro" id="IPR036704">
    <property type="entry name" value="RraA/RraA-like_sf"/>
</dbReference>
<organism evidence="13 14">
    <name type="scientific">Nonomuraea purpurea</name>
    <dbReference type="NCBI Taxonomy" id="1849276"/>
    <lineage>
        <taxon>Bacteria</taxon>
        <taxon>Bacillati</taxon>
        <taxon>Actinomycetota</taxon>
        <taxon>Actinomycetes</taxon>
        <taxon>Streptosporangiales</taxon>
        <taxon>Streptosporangiaceae</taxon>
        <taxon>Nonomuraea</taxon>
    </lineage>
</organism>
<evidence type="ECO:0000256" key="3">
    <source>
        <dbReference type="ARBA" id="ARBA00008621"/>
    </source>
</evidence>
<proteinExistence type="inferred from homology"/>
<dbReference type="Gene3D" id="3.50.30.40">
    <property type="entry name" value="Ribonuclease E inhibitor RraA/RraA-like"/>
    <property type="match status" value="1"/>
</dbReference>
<comment type="caution">
    <text evidence="13">The sequence shown here is derived from an EMBL/GenBank/DDBJ whole genome shotgun (WGS) entry which is preliminary data.</text>
</comment>
<evidence type="ECO:0000256" key="11">
    <source>
        <dbReference type="ARBA" id="ARBA00032305"/>
    </source>
</evidence>
<dbReference type="SUPFAM" id="SSF89562">
    <property type="entry name" value="RraA-like"/>
    <property type="match status" value="1"/>
</dbReference>
<comment type="similarity">
    <text evidence="3">Belongs to the class II aldolase/RraA-like family.</text>
</comment>
<evidence type="ECO:0000256" key="10">
    <source>
        <dbReference type="ARBA" id="ARBA00030169"/>
    </source>
</evidence>
<evidence type="ECO:0000256" key="9">
    <source>
        <dbReference type="ARBA" id="ARBA00029596"/>
    </source>
</evidence>
<reference evidence="14" key="1">
    <citation type="journal article" date="2019" name="Int. J. Syst. Evol. Microbiol.">
        <title>The Global Catalogue of Microorganisms (GCM) 10K type strain sequencing project: providing services to taxonomists for standard genome sequencing and annotation.</title>
        <authorList>
            <consortium name="The Broad Institute Genomics Platform"/>
            <consortium name="The Broad Institute Genome Sequencing Center for Infectious Disease"/>
            <person name="Wu L."/>
            <person name="Ma J."/>
        </authorList>
    </citation>
    <scope>NUCLEOTIDE SEQUENCE [LARGE SCALE GENOMIC DNA]</scope>
    <source>
        <strain evidence="14">TBRC 1276</strain>
    </source>
</reference>
<evidence type="ECO:0000313" key="13">
    <source>
        <dbReference type="EMBL" id="MFC4012956.1"/>
    </source>
</evidence>
<dbReference type="EC" id="4.1.1.112" evidence="6"/>
<keyword evidence="14" id="KW-1185">Reference proteome</keyword>
<comment type="catalytic activity">
    <reaction evidence="12">
        <text>oxaloacetate + H(+) = pyruvate + CO2</text>
        <dbReference type="Rhea" id="RHEA:15641"/>
        <dbReference type="ChEBI" id="CHEBI:15361"/>
        <dbReference type="ChEBI" id="CHEBI:15378"/>
        <dbReference type="ChEBI" id="CHEBI:16452"/>
        <dbReference type="ChEBI" id="CHEBI:16526"/>
        <dbReference type="EC" id="4.1.1.112"/>
    </reaction>
</comment>
<comment type="subunit">
    <text evidence="4">Homotrimer.</text>
</comment>
<sequence length="196" mass="19933">MSESPQDALARLAVLPTANIGDAMDRLGALDSRIRAVWPGARVAGRAFTIWTRSGDNALIHQALDVVRPGDVIVVNGGGDESRALIGELIGQRAKNAGVAGFVIDGAVRDAEGLGEMGMPVFARAVTPAGPYKNGPGHLGRTIAVGGVAVAPGDLILGDADGVVVVPLAEAERVAQAAEAVFANEEGKRAAILESA</sequence>
<evidence type="ECO:0000256" key="5">
    <source>
        <dbReference type="ARBA" id="ARBA00012213"/>
    </source>
</evidence>
<accession>A0ABV8GJK6</accession>
<evidence type="ECO:0000256" key="6">
    <source>
        <dbReference type="ARBA" id="ARBA00012947"/>
    </source>
</evidence>
<protein>
    <recommendedName>
        <fullName evidence="7">Putative 4-hydroxy-4-methyl-2-oxoglutarate aldolase</fullName>
        <ecNumber evidence="6">4.1.1.112</ecNumber>
        <ecNumber evidence="5">4.1.3.17</ecNumber>
    </recommendedName>
    <alternativeName>
        <fullName evidence="11">Oxaloacetate decarboxylase</fullName>
    </alternativeName>
    <alternativeName>
        <fullName evidence="9">Regulator of ribonuclease activity homolog</fullName>
    </alternativeName>
    <alternativeName>
        <fullName evidence="10">RraA-like protein</fullName>
    </alternativeName>
</protein>
<dbReference type="Pfam" id="PF03737">
    <property type="entry name" value="RraA-like"/>
    <property type="match status" value="1"/>
</dbReference>
<evidence type="ECO:0000256" key="7">
    <source>
        <dbReference type="ARBA" id="ARBA00016549"/>
    </source>
</evidence>